<reference evidence="13 14" key="1">
    <citation type="submission" date="2014-03" db="EMBL/GenBank/DDBJ databases">
        <title>Bradyrhizobium valentinum sp. nov., isolated from effective nodules of Lupinus mariae-josephae, a lupine endemic of basic-lime soils in Eastern Spain.</title>
        <authorList>
            <person name="Duran D."/>
            <person name="Rey L."/>
            <person name="Navarro A."/>
            <person name="Busquets A."/>
            <person name="Imperial J."/>
            <person name="Ruiz-Argueso T."/>
        </authorList>
    </citation>
    <scope>NUCLEOTIDE SEQUENCE [LARGE SCALE GENOMIC DNA]</scope>
    <source>
        <strain evidence="13 14">CCBAU 23086</strain>
    </source>
</reference>
<dbReference type="FunFam" id="3.40.50.720:FF:000036">
    <property type="entry name" value="Glutathione-regulated potassium-efflux system protein KefB"/>
    <property type="match status" value="1"/>
</dbReference>
<dbReference type="OrthoDB" id="9781411at2"/>
<comment type="subcellular location">
    <subcellularLocation>
        <location evidence="1">Endomembrane system</location>
        <topology evidence="1">Multi-pass membrane protein</topology>
    </subcellularLocation>
</comment>
<dbReference type="GO" id="GO:0005886">
    <property type="term" value="C:plasma membrane"/>
    <property type="evidence" value="ECO:0007669"/>
    <property type="project" value="TreeGrafter"/>
</dbReference>
<evidence type="ECO:0000256" key="11">
    <source>
        <dbReference type="SAM" id="Phobius"/>
    </source>
</evidence>
<feature type="transmembrane region" description="Helical" evidence="11">
    <location>
        <begin position="6"/>
        <end position="28"/>
    </location>
</feature>
<organism evidence="13 14">
    <name type="scientific">Bradyrhizobium lablabi</name>
    <dbReference type="NCBI Taxonomy" id="722472"/>
    <lineage>
        <taxon>Bacteria</taxon>
        <taxon>Pseudomonadati</taxon>
        <taxon>Pseudomonadota</taxon>
        <taxon>Alphaproteobacteria</taxon>
        <taxon>Hyphomicrobiales</taxon>
        <taxon>Nitrobacteraceae</taxon>
        <taxon>Bradyrhizobium</taxon>
    </lineage>
</organism>
<evidence type="ECO:0000256" key="1">
    <source>
        <dbReference type="ARBA" id="ARBA00004127"/>
    </source>
</evidence>
<keyword evidence="8" id="KW-0406">Ion transport</keyword>
<name>A0A0R3MC57_9BRAD</name>
<dbReference type="EMBL" id="LLYB01000122">
    <property type="protein sequence ID" value="KRR17418.1"/>
    <property type="molecule type" value="Genomic_DNA"/>
</dbReference>
<feature type="transmembrane region" description="Helical" evidence="11">
    <location>
        <begin position="163"/>
        <end position="187"/>
    </location>
</feature>
<dbReference type="Pfam" id="PF02254">
    <property type="entry name" value="TrkA_N"/>
    <property type="match status" value="1"/>
</dbReference>
<dbReference type="PROSITE" id="PS51201">
    <property type="entry name" value="RCK_N"/>
    <property type="match status" value="1"/>
</dbReference>
<feature type="transmembrane region" description="Helical" evidence="11">
    <location>
        <begin position="374"/>
        <end position="394"/>
    </location>
</feature>
<dbReference type="Proteomes" id="UP000051660">
    <property type="component" value="Unassembled WGS sequence"/>
</dbReference>
<keyword evidence="2" id="KW-0813">Transport</keyword>
<dbReference type="InterPro" id="IPR003148">
    <property type="entry name" value="RCK_N"/>
</dbReference>
<feature type="transmembrane region" description="Helical" evidence="11">
    <location>
        <begin position="193"/>
        <end position="215"/>
    </location>
</feature>
<dbReference type="GO" id="GO:0012505">
    <property type="term" value="C:endomembrane system"/>
    <property type="evidence" value="ECO:0007669"/>
    <property type="project" value="UniProtKB-SubCell"/>
</dbReference>
<accession>A0A0R3MC57</accession>
<dbReference type="PANTHER" id="PTHR46157">
    <property type="entry name" value="K(+) EFFLUX ANTIPORTER 3, CHLOROPLASTIC"/>
    <property type="match status" value="1"/>
</dbReference>
<feature type="region of interest" description="Disordered" evidence="10">
    <location>
        <begin position="577"/>
        <end position="600"/>
    </location>
</feature>
<evidence type="ECO:0000256" key="6">
    <source>
        <dbReference type="ARBA" id="ARBA00022958"/>
    </source>
</evidence>
<evidence type="ECO:0000313" key="13">
    <source>
        <dbReference type="EMBL" id="KRR17418.1"/>
    </source>
</evidence>
<dbReference type="InterPro" id="IPR038770">
    <property type="entry name" value="Na+/solute_symporter_sf"/>
</dbReference>
<feature type="transmembrane region" description="Helical" evidence="11">
    <location>
        <begin position="130"/>
        <end position="151"/>
    </location>
</feature>
<evidence type="ECO:0000256" key="9">
    <source>
        <dbReference type="ARBA" id="ARBA00023136"/>
    </source>
</evidence>
<keyword evidence="9 11" id="KW-0472">Membrane</keyword>
<dbReference type="Pfam" id="PF00999">
    <property type="entry name" value="Na_H_Exchanger"/>
    <property type="match status" value="1"/>
</dbReference>
<protein>
    <submittedName>
        <fullName evidence="13">Potassium transporter TrkA</fullName>
    </submittedName>
</protein>
<comment type="caution">
    <text evidence="13">The sequence shown here is derived from an EMBL/GenBank/DDBJ whole genome shotgun (WGS) entry which is preliminary data.</text>
</comment>
<proteinExistence type="predicted"/>
<sequence>MTSSINVHVYSDALVLLGTAGVVIPLVRRFGFNPVLGYLGAGAILGPLGLGSFIDRFPLLYWFTIVDPVNVSGIANLGVVFLLFLIGMELSYDRLKAMHRLIFGLGSLQIIFSTAVIGLVAALAGSKAPVALILGACLALSSTAIVVEILSRQKRLNTSAGRASFAVLLAQDLAVAPLLLFISIFGAQDSGSVIATLALALTNAAIALGVIVVVGRVVMRPLFRLVASVGMSDLFVATTLFVIVATGVVAALVGFSMALGAFVAGLLLAETEFRKAIETAIDPFRGLLLGLFFFTVGMNIDFSQITRDPVWLIAGAAGLIVVKSSILVFLARMFRLSWPASIEVGLLLGPGGEFAFVGIGMATTLGLIDANVSSFAVALTTLTMMLTPALSHVARRLAPMVREDKPLDPELTVAPSGGSGHAIVVGHGRVGQVVCAMLDRHQFKYTAVDNDAAAVPEQRRRGRTVFYGDATNPEFLKSCGLMEAAAVIVTINEAEGIDEIVAQVRALRKDVLIVSRARDADHARHLYGIGVTDAVPETIEASLLLSEAALIGLGVAMGLVVASIHEKREEFRHELQQAAGSAGSASKPVAGTKRRRLFRQ</sequence>
<dbReference type="GO" id="GO:0015297">
    <property type="term" value="F:antiporter activity"/>
    <property type="evidence" value="ECO:0007669"/>
    <property type="project" value="UniProtKB-KW"/>
</dbReference>
<feature type="transmembrane region" description="Helical" evidence="11">
    <location>
        <begin position="249"/>
        <end position="268"/>
    </location>
</feature>
<keyword evidence="7 11" id="KW-1133">Transmembrane helix</keyword>
<dbReference type="AlphaFoldDB" id="A0A0R3MC57"/>
<evidence type="ECO:0000256" key="2">
    <source>
        <dbReference type="ARBA" id="ARBA00022448"/>
    </source>
</evidence>
<dbReference type="SUPFAM" id="SSF51735">
    <property type="entry name" value="NAD(P)-binding Rossmann-fold domains"/>
    <property type="match status" value="1"/>
</dbReference>
<dbReference type="RefSeq" id="WP_057862082.1">
    <property type="nucleotide sequence ID" value="NZ_LLYB01000122.1"/>
</dbReference>
<evidence type="ECO:0000313" key="14">
    <source>
        <dbReference type="Proteomes" id="UP000051660"/>
    </source>
</evidence>
<keyword evidence="3" id="KW-0050">Antiport</keyword>
<keyword evidence="6" id="KW-0630">Potassium</keyword>
<feature type="transmembrane region" description="Helical" evidence="11">
    <location>
        <begin position="74"/>
        <end position="92"/>
    </location>
</feature>
<dbReference type="Gene3D" id="3.40.50.720">
    <property type="entry name" value="NAD(P)-binding Rossmann-like Domain"/>
    <property type="match status" value="1"/>
</dbReference>
<evidence type="ECO:0000256" key="10">
    <source>
        <dbReference type="SAM" id="MobiDB-lite"/>
    </source>
</evidence>
<feature type="transmembrane region" description="Helical" evidence="11">
    <location>
        <begin position="35"/>
        <end position="54"/>
    </location>
</feature>
<evidence type="ECO:0000256" key="7">
    <source>
        <dbReference type="ARBA" id="ARBA00022989"/>
    </source>
</evidence>
<dbReference type="InterPro" id="IPR006153">
    <property type="entry name" value="Cation/H_exchanger_TM"/>
</dbReference>
<evidence type="ECO:0000256" key="8">
    <source>
        <dbReference type="ARBA" id="ARBA00023065"/>
    </source>
</evidence>
<feature type="transmembrane region" description="Helical" evidence="11">
    <location>
        <begin position="222"/>
        <end position="243"/>
    </location>
</feature>
<dbReference type="InterPro" id="IPR036291">
    <property type="entry name" value="NAD(P)-bd_dom_sf"/>
</dbReference>
<feature type="transmembrane region" description="Helical" evidence="11">
    <location>
        <begin position="346"/>
        <end position="368"/>
    </location>
</feature>
<gene>
    <name evidence="13" type="ORF">CQ14_31525</name>
</gene>
<dbReference type="Gene3D" id="1.20.1530.20">
    <property type="match status" value="1"/>
</dbReference>
<feature type="transmembrane region" description="Helical" evidence="11">
    <location>
        <begin position="280"/>
        <end position="298"/>
    </location>
</feature>
<feature type="transmembrane region" description="Helical" evidence="11">
    <location>
        <begin position="101"/>
        <end position="124"/>
    </location>
</feature>
<keyword evidence="5 11" id="KW-0812">Transmembrane</keyword>
<evidence type="ECO:0000259" key="12">
    <source>
        <dbReference type="PROSITE" id="PS51201"/>
    </source>
</evidence>
<feature type="domain" description="RCK N-terminal" evidence="12">
    <location>
        <begin position="419"/>
        <end position="536"/>
    </location>
</feature>
<dbReference type="PANTHER" id="PTHR46157:SF4">
    <property type="entry name" value="K(+) EFFLUX ANTIPORTER 3, CHLOROPLASTIC"/>
    <property type="match status" value="1"/>
</dbReference>
<evidence type="ECO:0000256" key="3">
    <source>
        <dbReference type="ARBA" id="ARBA00022449"/>
    </source>
</evidence>
<evidence type="ECO:0000256" key="4">
    <source>
        <dbReference type="ARBA" id="ARBA00022538"/>
    </source>
</evidence>
<feature type="transmembrane region" description="Helical" evidence="11">
    <location>
        <begin position="310"/>
        <end position="334"/>
    </location>
</feature>
<evidence type="ECO:0000256" key="5">
    <source>
        <dbReference type="ARBA" id="ARBA00022692"/>
    </source>
</evidence>
<keyword evidence="4" id="KW-0633">Potassium transport</keyword>
<dbReference type="GO" id="GO:1902600">
    <property type="term" value="P:proton transmembrane transport"/>
    <property type="evidence" value="ECO:0007669"/>
    <property type="project" value="InterPro"/>
</dbReference>
<dbReference type="GO" id="GO:0006813">
    <property type="term" value="P:potassium ion transport"/>
    <property type="evidence" value="ECO:0007669"/>
    <property type="project" value="UniProtKB-KW"/>
</dbReference>